<dbReference type="PANTHER" id="PTHR12526:SF630">
    <property type="entry name" value="GLYCOSYLTRANSFERASE"/>
    <property type="match status" value="1"/>
</dbReference>
<dbReference type="OrthoDB" id="9777346at2"/>
<name>A0A4P7BTI7_9GAMM</name>
<evidence type="ECO:0000259" key="1">
    <source>
        <dbReference type="Pfam" id="PF13439"/>
    </source>
</evidence>
<sequence>MVNTVHIITGLDVGGAEKALFRLLAKRTAPYFNPSVISLLEKGVVGHQLQSLGIPVYSLGMRRGLPGPRALIRLCGLLKKLAPDLIQGWMYHGNLAATAATSSLGLEIPVLWNIRQSLYELSKERRLTRGVIYGGAWLSGRPRLILYNSKTSAFQHEAIGFKPEKTRIIPNGFDCTEYQPDRIRRKQVRRELAISPPTVLIGLIARYHPMKDHANFLRAAAELIRGGAGMRVAFLLAGRGIDPSNGSLIKLIRQLDLSSKVILLGERQDVPRLMPALDIATVASAWGEGFPNVLGEAMACGIPCVATDVGDSAYLIGGMGKVVPPRDFRALAAAWQNLIAAGVKGRKQWGDKARGRIIEHFNLSEIVRQYEKLYLEVTS</sequence>
<keyword evidence="2" id="KW-0808">Transferase</keyword>
<proteinExistence type="predicted"/>
<dbReference type="KEGG" id="nwr:E3U44_00795"/>
<dbReference type="Pfam" id="PF13439">
    <property type="entry name" value="Glyco_transf_4"/>
    <property type="match status" value="1"/>
</dbReference>
<evidence type="ECO:0000313" key="3">
    <source>
        <dbReference type="Proteomes" id="UP000294325"/>
    </source>
</evidence>
<organism evidence="2 3">
    <name type="scientific">Nitrosococcus wardiae</name>
    <dbReference type="NCBI Taxonomy" id="1814290"/>
    <lineage>
        <taxon>Bacteria</taxon>
        <taxon>Pseudomonadati</taxon>
        <taxon>Pseudomonadota</taxon>
        <taxon>Gammaproteobacteria</taxon>
        <taxon>Chromatiales</taxon>
        <taxon>Chromatiaceae</taxon>
        <taxon>Nitrosococcus</taxon>
    </lineage>
</organism>
<dbReference type="RefSeq" id="WP_134356214.1">
    <property type="nucleotide sequence ID" value="NZ_CP038033.1"/>
</dbReference>
<keyword evidence="3" id="KW-1185">Reference proteome</keyword>
<dbReference type="AlphaFoldDB" id="A0A4P7BTI7"/>
<dbReference type="SUPFAM" id="SSF53756">
    <property type="entry name" value="UDP-Glycosyltransferase/glycogen phosphorylase"/>
    <property type="match status" value="1"/>
</dbReference>
<dbReference type="Pfam" id="PF13692">
    <property type="entry name" value="Glyco_trans_1_4"/>
    <property type="match status" value="1"/>
</dbReference>
<dbReference type="Proteomes" id="UP000294325">
    <property type="component" value="Chromosome"/>
</dbReference>
<feature type="domain" description="Glycosyltransferase subfamily 4-like N-terminal" evidence="1">
    <location>
        <begin position="13"/>
        <end position="176"/>
    </location>
</feature>
<dbReference type="GO" id="GO:0016757">
    <property type="term" value="F:glycosyltransferase activity"/>
    <property type="evidence" value="ECO:0007669"/>
    <property type="project" value="UniProtKB-ARBA"/>
</dbReference>
<protein>
    <submittedName>
        <fullName evidence="2">Glycosyltransferase</fullName>
    </submittedName>
</protein>
<dbReference type="PANTHER" id="PTHR12526">
    <property type="entry name" value="GLYCOSYLTRANSFERASE"/>
    <property type="match status" value="1"/>
</dbReference>
<evidence type="ECO:0000313" key="2">
    <source>
        <dbReference type="EMBL" id="QBQ53198.1"/>
    </source>
</evidence>
<dbReference type="InterPro" id="IPR028098">
    <property type="entry name" value="Glyco_trans_4-like_N"/>
</dbReference>
<accession>A0A4P7BTI7</accession>
<dbReference type="EMBL" id="CP038033">
    <property type="protein sequence ID" value="QBQ53198.1"/>
    <property type="molecule type" value="Genomic_DNA"/>
</dbReference>
<gene>
    <name evidence="2" type="ORF">E3U44_00795</name>
</gene>
<dbReference type="Gene3D" id="3.40.50.2000">
    <property type="entry name" value="Glycogen Phosphorylase B"/>
    <property type="match status" value="2"/>
</dbReference>
<reference evidence="2 3" key="1">
    <citation type="submission" date="2019-03" db="EMBL/GenBank/DDBJ databases">
        <title>The genome sequence of Nitrosococcus wardiae strain D1FHST reveals the archetypal metabolic capacity of ammonia-oxidizing Gammaproteobacteria.</title>
        <authorList>
            <person name="Wang L."/>
            <person name="Lim C.K."/>
            <person name="Hanson T.E."/>
            <person name="Dang H."/>
            <person name="Klotz M.G."/>
        </authorList>
    </citation>
    <scope>NUCLEOTIDE SEQUENCE [LARGE SCALE GENOMIC DNA]</scope>
    <source>
        <strain evidence="2 3">D1FHS</strain>
    </source>
</reference>